<proteinExistence type="predicted"/>
<dbReference type="Proteomes" id="UP000503349">
    <property type="component" value="Chromosome 13"/>
</dbReference>
<dbReference type="PANTHER" id="PTHR15718">
    <property type="entry name" value="G PROTEIN-REGULATED INDUCER OF NEURITE OUTGROWTH C-TERMINAL DOMAIN-CONTAINING PROTEIN"/>
    <property type="match status" value="1"/>
</dbReference>
<feature type="compositionally biased region" description="Basic and acidic residues" evidence="2">
    <location>
        <begin position="170"/>
        <end position="180"/>
    </location>
</feature>
<evidence type="ECO:0000256" key="2">
    <source>
        <dbReference type="SAM" id="MobiDB-lite"/>
    </source>
</evidence>
<dbReference type="EMBL" id="CM015724">
    <property type="protein sequence ID" value="KAF3698070.1"/>
    <property type="molecule type" value="Genomic_DNA"/>
</dbReference>
<feature type="region of interest" description="Disordered" evidence="2">
    <location>
        <begin position="652"/>
        <end position="733"/>
    </location>
</feature>
<feature type="compositionally biased region" description="Basic and acidic residues" evidence="2">
    <location>
        <begin position="26"/>
        <end position="35"/>
    </location>
</feature>
<evidence type="ECO:0000313" key="5">
    <source>
        <dbReference type="Proteomes" id="UP000503349"/>
    </source>
</evidence>
<feature type="compositionally biased region" description="Low complexity" evidence="2">
    <location>
        <begin position="339"/>
        <end position="352"/>
    </location>
</feature>
<feature type="compositionally biased region" description="Polar residues" evidence="2">
    <location>
        <begin position="679"/>
        <end position="689"/>
    </location>
</feature>
<feature type="compositionally biased region" description="Basic and acidic residues" evidence="2">
    <location>
        <begin position="266"/>
        <end position="286"/>
    </location>
</feature>
<dbReference type="PANTHER" id="PTHR15718:SF3">
    <property type="entry name" value="G PROTEIN-REGULATED INDUCER OF NEURITE OUTGROWTH C-TERMINAL DOMAIN-CONTAINING PROTEIN"/>
    <property type="match status" value="1"/>
</dbReference>
<feature type="compositionally biased region" description="Polar residues" evidence="2">
    <location>
        <begin position="464"/>
        <end position="485"/>
    </location>
</feature>
<dbReference type="InterPro" id="IPR026646">
    <property type="entry name" value="GPRIN2-like/GPRIN3"/>
</dbReference>
<feature type="compositionally biased region" description="Low complexity" evidence="2">
    <location>
        <begin position="496"/>
        <end position="554"/>
    </location>
</feature>
<feature type="compositionally biased region" description="Polar residues" evidence="2">
    <location>
        <begin position="57"/>
        <end position="66"/>
    </location>
</feature>
<reference evidence="5" key="2">
    <citation type="submission" date="2019-02" db="EMBL/GenBank/DDBJ databases">
        <title>Opniocepnalus argus Var Kimnra genome.</title>
        <authorList>
            <person name="Zhou C."/>
            <person name="Xiao S."/>
        </authorList>
    </citation>
    <scope>NUCLEOTIDE SEQUENCE [LARGE SCALE GENOMIC DNA]</scope>
</reference>
<protein>
    <submittedName>
        <fullName evidence="4">G protein-regulated inducer of neurite outgrowth 3</fullName>
    </submittedName>
</protein>
<feature type="compositionally biased region" description="Polar residues" evidence="2">
    <location>
        <begin position="213"/>
        <end position="232"/>
    </location>
</feature>
<feature type="compositionally biased region" description="Low complexity" evidence="2">
    <location>
        <begin position="150"/>
        <end position="163"/>
    </location>
</feature>
<reference evidence="4 5" key="1">
    <citation type="submission" date="2019-02" db="EMBL/GenBank/DDBJ databases">
        <title>Opniocepnalus argus genome.</title>
        <authorList>
            <person name="Zhou C."/>
            <person name="Xiao S."/>
        </authorList>
    </citation>
    <scope>NUCLEOTIDE SEQUENCE [LARGE SCALE GENOMIC DNA]</scope>
    <source>
        <strain evidence="4">OARG1902GOOAL</strain>
        <tissue evidence="4">Muscle</tissue>
    </source>
</reference>
<dbReference type="InterPro" id="IPR032745">
    <property type="entry name" value="GRIN_C"/>
</dbReference>
<accession>A0A6G1Q606</accession>
<feature type="compositionally biased region" description="Low complexity" evidence="2">
    <location>
        <begin position="293"/>
        <end position="304"/>
    </location>
</feature>
<feature type="compositionally biased region" description="Polar residues" evidence="2">
    <location>
        <begin position="132"/>
        <end position="149"/>
    </location>
</feature>
<dbReference type="Pfam" id="PF15235">
    <property type="entry name" value="GRIN_C"/>
    <property type="match status" value="1"/>
</dbReference>
<feature type="region of interest" description="Disordered" evidence="2">
    <location>
        <begin position="258"/>
        <end position="388"/>
    </location>
</feature>
<feature type="compositionally biased region" description="Polar residues" evidence="2">
    <location>
        <begin position="305"/>
        <end position="320"/>
    </location>
</feature>
<feature type="compositionally biased region" description="Polar residues" evidence="2">
    <location>
        <begin position="357"/>
        <end position="366"/>
    </location>
</feature>
<name>A0A6G1Q606_CHAAH</name>
<gene>
    <name evidence="4" type="ORF">EXN66_Car013751</name>
</gene>
<dbReference type="GO" id="GO:0031175">
    <property type="term" value="P:neuron projection development"/>
    <property type="evidence" value="ECO:0007669"/>
    <property type="project" value="TreeGrafter"/>
</dbReference>
<feature type="compositionally biased region" description="Polar residues" evidence="2">
    <location>
        <begin position="437"/>
        <end position="448"/>
    </location>
</feature>
<dbReference type="AlphaFoldDB" id="A0A6G1Q606"/>
<feature type="compositionally biased region" description="Basic and acidic residues" evidence="2">
    <location>
        <begin position="699"/>
        <end position="715"/>
    </location>
</feature>
<feature type="compositionally biased region" description="Low complexity" evidence="2">
    <location>
        <begin position="1"/>
        <end position="14"/>
    </location>
</feature>
<feature type="domain" description="G protein-regulated inducer of neurite outgrowth C-terminal" evidence="3">
    <location>
        <begin position="845"/>
        <end position="946"/>
    </location>
</feature>
<evidence type="ECO:0000259" key="3">
    <source>
        <dbReference type="Pfam" id="PF15235"/>
    </source>
</evidence>
<organism evidence="4 5">
    <name type="scientific">Channa argus</name>
    <name type="common">Northern snakehead</name>
    <name type="synonym">Ophicephalus argus</name>
    <dbReference type="NCBI Taxonomy" id="215402"/>
    <lineage>
        <taxon>Eukaryota</taxon>
        <taxon>Metazoa</taxon>
        <taxon>Chordata</taxon>
        <taxon>Craniata</taxon>
        <taxon>Vertebrata</taxon>
        <taxon>Euteleostomi</taxon>
        <taxon>Actinopterygii</taxon>
        <taxon>Neopterygii</taxon>
        <taxon>Teleostei</taxon>
        <taxon>Neoteleostei</taxon>
        <taxon>Acanthomorphata</taxon>
        <taxon>Anabantaria</taxon>
        <taxon>Anabantiformes</taxon>
        <taxon>Channoidei</taxon>
        <taxon>Channidae</taxon>
        <taxon>Channa</taxon>
    </lineage>
</organism>
<dbReference type="GO" id="GO:0005886">
    <property type="term" value="C:plasma membrane"/>
    <property type="evidence" value="ECO:0007669"/>
    <property type="project" value="TreeGrafter"/>
</dbReference>
<feature type="compositionally biased region" description="Polar residues" evidence="2">
    <location>
        <begin position="114"/>
        <end position="123"/>
    </location>
</feature>
<keyword evidence="5" id="KW-1185">Reference proteome</keyword>
<evidence type="ECO:0000256" key="1">
    <source>
        <dbReference type="ARBA" id="ARBA00002358"/>
    </source>
</evidence>
<comment type="function">
    <text evidence="1">May be involved in neurite outgrowth.</text>
</comment>
<evidence type="ECO:0000313" key="4">
    <source>
        <dbReference type="EMBL" id="KAF3698070.1"/>
    </source>
</evidence>
<feature type="region of interest" description="Disordered" evidence="2">
    <location>
        <begin position="209"/>
        <end position="232"/>
    </location>
</feature>
<feature type="region of interest" description="Disordered" evidence="2">
    <location>
        <begin position="437"/>
        <end position="585"/>
    </location>
</feature>
<feature type="region of interest" description="Disordered" evidence="2">
    <location>
        <begin position="1"/>
        <end position="192"/>
    </location>
</feature>
<sequence length="961" mass="102514">MESNVNLNLTSTSNPHKLTQTSKLPEGPKKGDGKPGVKGTNPVKTLMSSGEKDDPSQQKSKIQALSRSPIAETPMNSQGEQRLKSTKLRHTPALSPKTHTQSNIAVSPKPHWVEQTTITSSPKTTERVKTQIPRTESATATNPKPNSAQTNETTKSTNKSTTNLKMQSKRKGDGGRDMSLEKQSPQTLHLPVKPKIQVQQEDANITLAAKTTKPVSANTAMRSNEPVSHDSSLQDFDIGLKWQNQGLKTALLSAKSLQQSSLSPKPSEKQNKATRSASRENLHSKDLNAGFGSKTSFKSSSNSKAMTVNKDSLDSQSGTDSKACPGSKTTIGSRDSLDSKSSSASKTSLGSKDSLDSKTSSNSTARTDSKHGMGSKDSLNSKTAAKIKADKTRLDSKTLVVYKSSTSKDNLDHKSPLASFNLLPGSNLGLTSDVLSNSKCSPTHSTSKPALIGSGSNVEPVGLSSRTGLSGSNDNILKATGSSAKPSPDPREPDSYKSGPVQSSSKSSLADLSSSLELSSRPSSASKSPGSGPVKSLRCSLSGSSSEGLRSPGSAPGPCVISGSLVPLATSSPKTRTTLTTKGECTSEPAAAVAVETTPSNTSHKIGLTRGLTFDSITKTQPAIEEEHLKLPETKMKALGLDTSQKTVQGVYVSEKAGWSPGDTRRGTGTSLRKPGQQRDASAITTGSNIPLLKPVGVEGKKGEKKKQERGKEGDGVVCSSLPLHPRPHSVSNKRVREKATMTDTSERIRIHREVGVQVEVQVVERSASTSPSLHLEAPSSSMICSPSCKSGGLMSPTVPPLTCMSPGQPPYQHVCTIDIELRSQSTLPSADKASSLPACLCTNKSTESIWKLEGEEQVKRDNKDVREPKKEKEQVKPKDVVWDEQGLTWEVYGATVDLESLGTAIQSHLESKIREQEKRIRTLRKSMCFDSSLRAYKMKKRRKRRGGILGCCRKAPAVSE</sequence>
<feature type="compositionally biased region" description="Low complexity" evidence="2">
    <location>
        <begin position="570"/>
        <end position="585"/>
    </location>
</feature>